<organism evidence="2 3">
    <name type="scientific">Telluria mixta</name>
    <dbReference type="NCBI Taxonomy" id="34071"/>
    <lineage>
        <taxon>Bacteria</taxon>
        <taxon>Pseudomonadati</taxon>
        <taxon>Pseudomonadota</taxon>
        <taxon>Betaproteobacteria</taxon>
        <taxon>Burkholderiales</taxon>
        <taxon>Oxalobacteraceae</taxon>
        <taxon>Telluria group</taxon>
        <taxon>Telluria</taxon>
    </lineage>
</organism>
<feature type="signal peptide" evidence="1">
    <location>
        <begin position="1"/>
        <end position="21"/>
    </location>
</feature>
<reference evidence="2" key="1">
    <citation type="submission" date="2022-08" db="EMBL/GenBank/DDBJ databases">
        <title>Reclassification of Massilia species as members of the genera Telluria, Duganella, Pseudoduganella, Mokoshia gen. nov. and Zemynaea gen. nov. using orthogonal and non-orthogonal genome-based approaches.</title>
        <authorList>
            <person name="Bowman J.P."/>
        </authorList>
    </citation>
    <scope>NUCLEOTIDE SEQUENCE</scope>
    <source>
        <strain evidence="2">LMG 11547</strain>
    </source>
</reference>
<dbReference type="RefSeq" id="WP_259450586.1">
    <property type="nucleotide sequence ID" value="NZ_CP119520.1"/>
</dbReference>
<sequence>MKFLGARSCCLLLALTLTACAAVRHSPARLQPLALSGQPATRVLAQATRITLDTGYTRTLKAGGRWRAAGTVDQGDVYRPVGDVFTLEGAHIHEAWLVVRDGVLVGFYLPAEHGYSPLGATAPLRFTNP</sequence>
<name>A0ABT2C3V7_9BURK</name>
<dbReference type="PROSITE" id="PS51257">
    <property type="entry name" value="PROKAR_LIPOPROTEIN"/>
    <property type="match status" value="1"/>
</dbReference>
<evidence type="ECO:0000313" key="2">
    <source>
        <dbReference type="EMBL" id="MCS0631516.1"/>
    </source>
</evidence>
<accession>A0ABT2C3V7</accession>
<evidence type="ECO:0008006" key="4">
    <source>
        <dbReference type="Google" id="ProtNLM"/>
    </source>
</evidence>
<evidence type="ECO:0000256" key="1">
    <source>
        <dbReference type="SAM" id="SignalP"/>
    </source>
</evidence>
<comment type="caution">
    <text evidence="2">The sequence shown here is derived from an EMBL/GenBank/DDBJ whole genome shotgun (WGS) entry which is preliminary data.</text>
</comment>
<evidence type="ECO:0000313" key="3">
    <source>
        <dbReference type="Proteomes" id="UP001165263"/>
    </source>
</evidence>
<dbReference type="EMBL" id="JANUHC010000007">
    <property type="protein sequence ID" value="MCS0631516.1"/>
    <property type="molecule type" value="Genomic_DNA"/>
</dbReference>
<proteinExistence type="predicted"/>
<protein>
    <recommendedName>
        <fullName evidence="4">Lipoprotein</fullName>
    </recommendedName>
</protein>
<gene>
    <name evidence="2" type="ORF">NX786_19485</name>
</gene>
<dbReference type="Proteomes" id="UP001165263">
    <property type="component" value="Unassembled WGS sequence"/>
</dbReference>
<keyword evidence="3" id="KW-1185">Reference proteome</keyword>
<feature type="chain" id="PRO_5046113756" description="Lipoprotein" evidence="1">
    <location>
        <begin position="22"/>
        <end position="129"/>
    </location>
</feature>
<keyword evidence="1" id="KW-0732">Signal</keyword>